<proteinExistence type="predicted"/>
<gene>
    <name evidence="1" type="ORF">DN757_23980</name>
</gene>
<dbReference type="AlphaFoldDB" id="A0A2W6NBX9"/>
<reference evidence="1 2" key="1">
    <citation type="submission" date="2018-06" db="EMBL/GenBank/DDBJ databases">
        <title>Isolation of heavy metals resistant Paenibacillus silvae NC2 from Gold-Copper mine in ZiJin, China.</title>
        <authorList>
            <person name="Xu J."/>
            <person name="Mazhar H.S."/>
            <person name="Rensing C."/>
        </authorList>
    </citation>
    <scope>NUCLEOTIDE SEQUENCE [LARGE SCALE GENOMIC DNA]</scope>
    <source>
        <strain evidence="1 2">NC2</strain>
    </source>
</reference>
<dbReference type="EMBL" id="QKWW01000077">
    <property type="protein sequence ID" value="PZT53119.1"/>
    <property type="molecule type" value="Genomic_DNA"/>
</dbReference>
<comment type="caution">
    <text evidence="1">The sequence shown here is derived from an EMBL/GenBank/DDBJ whole genome shotgun (WGS) entry which is preliminary data.</text>
</comment>
<protein>
    <recommendedName>
        <fullName evidence="3">Butirosin biosynthesis protein H N-terminal domain-containing protein</fullName>
    </recommendedName>
</protein>
<evidence type="ECO:0000313" key="2">
    <source>
        <dbReference type="Proteomes" id="UP000249204"/>
    </source>
</evidence>
<dbReference type="Proteomes" id="UP000249204">
    <property type="component" value="Unassembled WGS sequence"/>
</dbReference>
<name>A0A2W6NBX9_9BACL</name>
<evidence type="ECO:0008006" key="3">
    <source>
        <dbReference type="Google" id="ProtNLM"/>
    </source>
</evidence>
<organism evidence="1 2">
    <name type="scientific">Paenibacillus silvae</name>
    <dbReference type="NCBI Taxonomy" id="1325358"/>
    <lineage>
        <taxon>Bacteria</taxon>
        <taxon>Bacillati</taxon>
        <taxon>Bacillota</taxon>
        <taxon>Bacilli</taxon>
        <taxon>Bacillales</taxon>
        <taxon>Paenibacillaceae</taxon>
        <taxon>Paenibacillus</taxon>
    </lineage>
</organism>
<sequence length="338" mass="38141">MTDLADLIQRPSHGTSFNPNTAKWRYKAGTYADALYPILLHKKWTQLPRYMIAGVTASLFRFVVDSRLTRESISAYNWMAENFVAADFIGVTASQAAGFSFEPTFPLYQKHALQNIKNSIDRGTGAVLWHDQFVVVVGYDDDDEVLFFCTGDDPDVLRLPYSLVGQNNSPYWYFQVLEAHQSIDMWEVCKESLIQAVFKWETHDYMLPAQDYACGSAAYTAVADVLQSGNYESNQAAAVLRYYAYTRGDISSYVRALEHLSPHMDQVIEQYTQLADLYVSIVEVLDNSAAWDASEPESILRVSELIRSAGDTEQAAIDAIKHAFPETINNRFSDIGLR</sequence>
<evidence type="ECO:0000313" key="1">
    <source>
        <dbReference type="EMBL" id="PZT53119.1"/>
    </source>
</evidence>
<accession>A0A2W6NBX9</accession>